<evidence type="ECO:0000256" key="9">
    <source>
        <dbReference type="ARBA" id="ARBA00048247"/>
    </source>
</evidence>
<name>A0A2R6BAW1_9ARCH</name>
<dbReference type="Proteomes" id="UP000241284">
    <property type="component" value="Unassembled WGS sequence"/>
</dbReference>
<comment type="pathway">
    <text evidence="2">Nucleotide-sugar biosynthesis; UDP-N-acetyl-alpha-D-glucosamine biosynthesis; UDP-N-acetyl-alpha-D-glucosamine from N-acetyl-alpha-D-glucosamine 1-phosphate: step 1/1.</text>
</comment>
<evidence type="ECO:0000256" key="1">
    <source>
        <dbReference type="ARBA" id="ARBA00005166"/>
    </source>
</evidence>
<organism evidence="13 14">
    <name type="scientific">Candidatus Marsarchaeota G2 archaeon ECH_B_2</name>
    <dbReference type="NCBI Taxonomy" id="1978160"/>
    <lineage>
        <taxon>Archaea</taxon>
        <taxon>Candidatus Marsarchaeota</taxon>
        <taxon>Candidatus Marsarchaeota group 2</taxon>
    </lineage>
</organism>
<keyword evidence="5" id="KW-0808">Transferase</keyword>
<dbReference type="SUPFAM" id="SSF51161">
    <property type="entry name" value="Trimeric LpxA-like enzymes"/>
    <property type="match status" value="1"/>
</dbReference>
<dbReference type="InterPro" id="IPR001451">
    <property type="entry name" value="Hexapep"/>
</dbReference>
<dbReference type="InterPro" id="IPR005835">
    <property type="entry name" value="NTP_transferase_dom"/>
</dbReference>
<gene>
    <name evidence="13" type="ORF">B9Q06_04995</name>
</gene>
<comment type="catalytic activity">
    <reaction evidence="10">
        <text>N-acetyl-alpha-D-glucosamine 1-phosphate + UTP + H(+) = UDP-N-acetyl-alpha-D-glucosamine + diphosphate</text>
        <dbReference type="Rhea" id="RHEA:13509"/>
        <dbReference type="ChEBI" id="CHEBI:15378"/>
        <dbReference type="ChEBI" id="CHEBI:33019"/>
        <dbReference type="ChEBI" id="CHEBI:46398"/>
        <dbReference type="ChEBI" id="CHEBI:57705"/>
        <dbReference type="ChEBI" id="CHEBI:57776"/>
        <dbReference type="EC" id="2.7.7.23"/>
    </reaction>
</comment>
<evidence type="ECO:0000256" key="8">
    <source>
        <dbReference type="ARBA" id="ARBA00023315"/>
    </source>
</evidence>
<proteinExistence type="inferred from homology"/>
<evidence type="ECO:0000313" key="13">
    <source>
        <dbReference type="EMBL" id="PSN95726.1"/>
    </source>
</evidence>
<keyword evidence="7" id="KW-0511">Multifunctional enzyme</keyword>
<dbReference type="GO" id="GO:0003977">
    <property type="term" value="F:UDP-N-acetylglucosamine diphosphorylase activity"/>
    <property type="evidence" value="ECO:0007669"/>
    <property type="project" value="UniProtKB-EC"/>
</dbReference>
<evidence type="ECO:0000259" key="11">
    <source>
        <dbReference type="Pfam" id="PF00483"/>
    </source>
</evidence>
<dbReference type="InterPro" id="IPR056729">
    <property type="entry name" value="GMPPB_C"/>
</dbReference>
<dbReference type="Pfam" id="PF00483">
    <property type="entry name" value="NTP_transferase"/>
    <property type="match status" value="1"/>
</dbReference>
<evidence type="ECO:0000256" key="4">
    <source>
        <dbReference type="ARBA" id="ARBA00007947"/>
    </source>
</evidence>
<comment type="pathway">
    <text evidence="1">Nucleotide-sugar biosynthesis; UDP-N-acetyl-alpha-D-glucosamine biosynthesis; N-acetyl-alpha-D-glucosamine 1-phosphate from alpha-D-glucosamine 6-phosphate (route II): step 2/2.</text>
</comment>
<dbReference type="InterPro" id="IPR050065">
    <property type="entry name" value="GlmU-like"/>
</dbReference>
<dbReference type="SUPFAM" id="SSF53448">
    <property type="entry name" value="Nucleotide-diphospho-sugar transferases"/>
    <property type="match status" value="1"/>
</dbReference>
<reference evidence="13 14" key="1">
    <citation type="submission" date="2017-04" db="EMBL/GenBank/DDBJ databases">
        <title>Novel microbial lineages endemic to geothermal iron-oxide mats fill important gaps in the evolutionary history of Archaea.</title>
        <authorList>
            <person name="Jay Z.J."/>
            <person name="Beam J.P."/>
            <person name="Dlakic M."/>
            <person name="Rusch D.B."/>
            <person name="Kozubal M.A."/>
            <person name="Inskeep W.P."/>
        </authorList>
    </citation>
    <scope>NUCLEOTIDE SEQUENCE [LARGE SCALE GENOMIC DNA]</scope>
    <source>
        <strain evidence="13">ECH_B_2</strain>
    </source>
</reference>
<evidence type="ECO:0000256" key="5">
    <source>
        <dbReference type="ARBA" id="ARBA00022679"/>
    </source>
</evidence>
<dbReference type="EMBL" id="NEXH01000007">
    <property type="protein sequence ID" value="PSN95726.1"/>
    <property type="molecule type" value="Genomic_DNA"/>
</dbReference>
<evidence type="ECO:0000256" key="2">
    <source>
        <dbReference type="ARBA" id="ARBA00005208"/>
    </source>
</evidence>
<dbReference type="Pfam" id="PF00132">
    <property type="entry name" value="Hexapep"/>
    <property type="match status" value="1"/>
</dbReference>
<dbReference type="Gene3D" id="2.160.10.10">
    <property type="entry name" value="Hexapeptide repeat proteins"/>
    <property type="match status" value="1"/>
</dbReference>
<dbReference type="AlphaFoldDB" id="A0A2R6BAW1"/>
<feature type="domain" description="Nucleotidyl transferase" evidence="11">
    <location>
        <begin position="11"/>
        <end position="241"/>
    </location>
</feature>
<dbReference type="InterPro" id="IPR011004">
    <property type="entry name" value="Trimer_LpxA-like_sf"/>
</dbReference>
<dbReference type="PANTHER" id="PTHR43584:SF8">
    <property type="entry name" value="N-ACETYLMURAMATE ALPHA-1-PHOSPHATE URIDYLYLTRANSFERASE"/>
    <property type="match status" value="1"/>
</dbReference>
<dbReference type="Pfam" id="PF25087">
    <property type="entry name" value="GMPPB_C"/>
    <property type="match status" value="1"/>
</dbReference>
<evidence type="ECO:0000259" key="12">
    <source>
        <dbReference type="Pfam" id="PF25087"/>
    </source>
</evidence>
<protein>
    <submittedName>
        <fullName evidence="13">Uncharacterized protein</fullName>
    </submittedName>
</protein>
<accession>A0A2R6BAW1</accession>
<evidence type="ECO:0000313" key="14">
    <source>
        <dbReference type="Proteomes" id="UP000241284"/>
    </source>
</evidence>
<comment type="similarity">
    <text evidence="3">In the C-terminal section; belongs to the transferase hexapeptide repeat family.</text>
</comment>
<evidence type="ECO:0000256" key="7">
    <source>
        <dbReference type="ARBA" id="ARBA00023268"/>
    </source>
</evidence>
<dbReference type="GO" id="GO:0019134">
    <property type="term" value="F:glucosamine-1-phosphate N-acetyltransferase activity"/>
    <property type="evidence" value="ECO:0007669"/>
    <property type="project" value="UniProtKB-EC"/>
</dbReference>
<evidence type="ECO:0000256" key="10">
    <source>
        <dbReference type="ARBA" id="ARBA00048493"/>
    </source>
</evidence>
<feature type="domain" description="Mannose-1-phosphate guanyltransferase C-terminal" evidence="12">
    <location>
        <begin position="262"/>
        <end position="349"/>
    </location>
</feature>
<keyword evidence="6" id="KW-0548">Nucleotidyltransferase</keyword>
<evidence type="ECO:0000256" key="6">
    <source>
        <dbReference type="ARBA" id="ARBA00022695"/>
    </source>
</evidence>
<comment type="catalytic activity">
    <reaction evidence="9">
        <text>alpha-D-glucosamine 1-phosphate + acetyl-CoA = N-acetyl-alpha-D-glucosamine 1-phosphate + CoA + H(+)</text>
        <dbReference type="Rhea" id="RHEA:13725"/>
        <dbReference type="ChEBI" id="CHEBI:15378"/>
        <dbReference type="ChEBI" id="CHEBI:57287"/>
        <dbReference type="ChEBI" id="CHEBI:57288"/>
        <dbReference type="ChEBI" id="CHEBI:57776"/>
        <dbReference type="ChEBI" id="CHEBI:58516"/>
        <dbReference type="EC" id="2.3.1.157"/>
    </reaction>
</comment>
<dbReference type="InterPro" id="IPR029044">
    <property type="entry name" value="Nucleotide-diphossugar_trans"/>
</dbReference>
<comment type="caution">
    <text evidence="13">The sequence shown here is derived from an EMBL/GenBank/DDBJ whole genome shotgun (WGS) entry which is preliminary data.</text>
</comment>
<evidence type="ECO:0000256" key="3">
    <source>
        <dbReference type="ARBA" id="ARBA00007707"/>
    </source>
</evidence>
<sequence>MDSFDSSIRYAVVLCGGSGRDMEPLSVGLPKSLITLLGVDVLTRILQGLKTAGIEGVIVVIQGSEQLRRRALQVGEELGLEVEVVEQGSLREVWGALVAAKNSLVGRVGEGSFLLSYGDIVSTPRFYAKLVEDSSAAGYPVASVVLQKDVTTYGVVKLGSNGAIEKIVEKPVSLDPNMGGYVLAGAFVLPTSIFEFGGEEDGFIGVLNRFAETYTLGISVWEGVWVDLGYPWDVLTASSKLLGELKQSSISIHSRVSPTAIIEPPVVIEEGAVVDHHAVIRGPAYIGRNVYVGTGALVHSFSSLEEGVSIGAYTEVSGSVLGPGTWVGRGCFVGNSVVGMKVVFEPHVTTLSVLRDSEMPARLEPTISNGRPIHKMGSVIGNGARIGANSVLYPSSRVETNATISPNTVLRSRV</sequence>
<dbReference type="PANTHER" id="PTHR43584">
    <property type="entry name" value="NUCLEOTIDYL TRANSFERASE"/>
    <property type="match status" value="1"/>
</dbReference>
<comment type="similarity">
    <text evidence="4">In the N-terminal section; belongs to the N-acetylglucosamine-1-phosphate uridyltransferase family.</text>
</comment>
<keyword evidence="8" id="KW-0012">Acyltransferase</keyword>
<dbReference type="Gene3D" id="3.90.550.10">
    <property type="entry name" value="Spore Coat Polysaccharide Biosynthesis Protein SpsA, Chain A"/>
    <property type="match status" value="1"/>
</dbReference>